<evidence type="ECO:0000313" key="1">
    <source>
        <dbReference type="EMBL" id="RYR46811.1"/>
    </source>
</evidence>
<keyword evidence="2" id="KW-1185">Reference proteome</keyword>
<evidence type="ECO:0000313" key="2">
    <source>
        <dbReference type="Proteomes" id="UP000289738"/>
    </source>
</evidence>
<dbReference type="Proteomes" id="UP000289738">
    <property type="component" value="Chromosome A07"/>
</dbReference>
<dbReference type="AlphaFoldDB" id="A0A445C7H9"/>
<gene>
    <name evidence="1" type="ORF">Ahy_A07g032645</name>
</gene>
<name>A0A445C7H9_ARAHY</name>
<comment type="caution">
    <text evidence="1">The sequence shown here is derived from an EMBL/GenBank/DDBJ whole genome shotgun (WGS) entry which is preliminary data.</text>
</comment>
<protein>
    <submittedName>
        <fullName evidence="1">Uncharacterized protein</fullName>
    </submittedName>
</protein>
<sequence>MQKFWLRIHQTYHLLNGLLLWTIIWTLKQRNNAYQTSDGEIIGKACMSKRKKRHLPQDQQRAATEGIHSKVLAHPNNTIKKVCGLENGKRVRGFSNVTCPNDFGKSKRIFGVANCRVYCDLEKQLQKVKNQVATLYKFLQQKYDNEVPTFSDHVSHTQSD</sequence>
<proteinExistence type="predicted"/>
<organism evidence="1 2">
    <name type="scientific">Arachis hypogaea</name>
    <name type="common">Peanut</name>
    <dbReference type="NCBI Taxonomy" id="3818"/>
    <lineage>
        <taxon>Eukaryota</taxon>
        <taxon>Viridiplantae</taxon>
        <taxon>Streptophyta</taxon>
        <taxon>Embryophyta</taxon>
        <taxon>Tracheophyta</taxon>
        <taxon>Spermatophyta</taxon>
        <taxon>Magnoliopsida</taxon>
        <taxon>eudicotyledons</taxon>
        <taxon>Gunneridae</taxon>
        <taxon>Pentapetalae</taxon>
        <taxon>rosids</taxon>
        <taxon>fabids</taxon>
        <taxon>Fabales</taxon>
        <taxon>Fabaceae</taxon>
        <taxon>Papilionoideae</taxon>
        <taxon>50 kb inversion clade</taxon>
        <taxon>dalbergioids sensu lato</taxon>
        <taxon>Dalbergieae</taxon>
        <taxon>Pterocarpus clade</taxon>
        <taxon>Arachis</taxon>
    </lineage>
</organism>
<reference evidence="1 2" key="1">
    <citation type="submission" date="2019-01" db="EMBL/GenBank/DDBJ databases">
        <title>Sequencing of cultivated peanut Arachis hypogaea provides insights into genome evolution and oil improvement.</title>
        <authorList>
            <person name="Chen X."/>
        </authorList>
    </citation>
    <scope>NUCLEOTIDE SEQUENCE [LARGE SCALE GENOMIC DNA]</scope>
    <source>
        <strain evidence="2">cv. Fuhuasheng</strain>
        <tissue evidence="1">Leaves</tissue>
    </source>
</reference>
<dbReference type="EMBL" id="SDMP01000007">
    <property type="protein sequence ID" value="RYR46811.1"/>
    <property type="molecule type" value="Genomic_DNA"/>
</dbReference>
<accession>A0A445C7H9</accession>